<reference evidence="1" key="1">
    <citation type="journal article" date="2023" name="G3 (Bethesda)">
        <title>A reference genome for the long-term kleptoplast-retaining sea slug Elysia crispata morphotype clarki.</title>
        <authorList>
            <person name="Eastman K.E."/>
            <person name="Pendleton A.L."/>
            <person name="Shaikh M.A."/>
            <person name="Suttiyut T."/>
            <person name="Ogas R."/>
            <person name="Tomko P."/>
            <person name="Gavelis G."/>
            <person name="Widhalm J.R."/>
            <person name="Wisecaver J.H."/>
        </authorList>
    </citation>
    <scope>NUCLEOTIDE SEQUENCE</scope>
    <source>
        <strain evidence="1">ECLA1</strain>
    </source>
</reference>
<accession>A0AAE1AFI3</accession>
<dbReference type="Proteomes" id="UP001283361">
    <property type="component" value="Unassembled WGS sequence"/>
</dbReference>
<evidence type="ECO:0000313" key="1">
    <source>
        <dbReference type="EMBL" id="KAK3786321.1"/>
    </source>
</evidence>
<keyword evidence="2" id="KW-1185">Reference proteome</keyword>
<protein>
    <submittedName>
        <fullName evidence="1">Uncharacterized protein</fullName>
    </submittedName>
</protein>
<dbReference type="EMBL" id="JAWDGP010001977">
    <property type="protein sequence ID" value="KAK3786321.1"/>
    <property type="molecule type" value="Genomic_DNA"/>
</dbReference>
<dbReference type="AlphaFoldDB" id="A0AAE1AFI3"/>
<sequence length="78" mass="8851">MPFCNIQFIVRHSCRFGAPDKEQTAPAATVLVKTESNEVFWVQELISFVKSPNHQPFCIPATPKCQPMDNQVDQNTDE</sequence>
<proteinExistence type="predicted"/>
<organism evidence="1 2">
    <name type="scientific">Elysia crispata</name>
    <name type="common">lettuce slug</name>
    <dbReference type="NCBI Taxonomy" id="231223"/>
    <lineage>
        <taxon>Eukaryota</taxon>
        <taxon>Metazoa</taxon>
        <taxon>Spiralia</taxon>
        <taxon>Lophotrochozoa</taxon>
        <taxon>Mollusca</taxon>
        <taxon>Gastropoda</taxon>
        <taxon>Heterobranchia</taxon>
        <taxon>Euthyneura</taxon>
        <taxon>Panpulmonata</taxon>
        <taxon>Sacoglossa</taxon>
        <taxon>Placobranchoidea</taxon>
        <taxon>Plakobranchidae</taxon>
        <taxon>Elysia</taxon>
    </lineage>
</organism>
<name>A0AAE1AFI3_9GAST</name>
<comment type="caution">
    <text evidence="1">The sequence shown here is derived from an EMBL/GenBank/DDBJ whole genome shotgun (WGS) entry which is preliminary data.</text>
</comment>
<gene>
    <name evidence="1" type="ORF">RRG08_057698</name>
</gene>
<evidence type="ECO:0000313" key="2">
    <source>
        <dbReference type="Proteomes" id="UP001283361"/>
    </source>
</evidence>